<evidence type="ECO:0000313" key="2">
    <source>
        <dbReference type="EMBL" id="PSK44725.1"/>
    </source>
</evidence>
<reference evidence="2 3" key="1">
    <citation type="submission" date="2017-05" db="EMBL/GenBank/DDBJ databases">
        <title>Draft genome sequence of Elsinoe australis.</title>
        <authorList>
            <person name="Cheng Q."/>
        </authorList>
    </citation>
    <scope>NUCLEOTIDE SEQUENCE [LARGE SCALE GENOMIC DNA]</scope>
    <source>
        <strain evidence="2 3">NL1</strain>
    </source>
</reference>
<name>A0A2P7Z945_9PEZI</name>
<proteinExistence type="predicted"/>
<evidence type="ECO:0000313" key="3">
    <source>
        <dbReference type="Proteomes" id="UP000243723"/>
    </source>
</evidence>
<feature type="region of interest" description="Disordered" evidence="1">
    <location>
        <begin position="1"/>
        <end position="28"/>
    </location>
</feature>
<accession>A0A2P7Z945</accession>
<dbReference type="Proteomes" id="UP000243723">
    <property type="component" value="Unassembled WGS sequence"/>
</dbReference>
<comment type="caution">
    <text evidence="2">The sequence shown here is derived from an EMBL/GenBank/DDBJ whole genome shotgun (WGS) entry which is preliminary data.</text>
</comment>
<protein>
    <submittedName>
        <fullName evidence="2">Uncharacterized protein</fullName>
    </submittedName>
</protein>
<feature type="compositionally biased region" description="Basic residues" evidence="1">
    <location>
        <begin position="13"/>
        <end position="22"/>
    </location>
</feature>
<dbReference type="AlphaFoldDB" id="A0A2P7Z945"/>
<evidence type="ECO:0000256" key="1">
    <source>
        <dbReference type="SAM" id="MobiDB-lite"/>
    </source>
</evidence>
<dbReference type="EMBL" id="NHZQ01000267">
    <property type="protein sequence ID" value="PSK44725.1"/>
    <property type="molecule type" value="Genomic_DNA"/>
</dbReference>
<feature type="compositionally biased region" description="Basic and acidic residues" evidence="1">
    <location>
        <begin position="1"/>
        <end position="12"/>
    </location>
</feature>
<organism evidence="2 3">
    <name type="scientific">Elsinoe australis</name>
    <dbReference type="NCBI Taxonomy" id="40998"/>
    <lineage>
        <taxon>Eukaryota</taxon>
        <taxon>Fungi</taxon>
        <taxon>Dikarya</taxon>
        <taxon>Ascomycota</taxon>
        <taxon>Pezizomycotina</taxon>
        <taxon>Dothideomycetes</taxon>
        <taxon>Dothideomycetidae</taxon>
        <taxon>Myriangiales</taxon>
        <taxon>Elsinoaceae</taxon>
        <taxon>Elsinoe</taxon>
    </lineage>
</organism>
<keyword evidence="3" id="KW-1185">Reference proteome</keyword>
<sequence>MTVDPARAEQRLKGQRHQGRLGRQHDNNFREKRITQLQLVDLDRQFCRSDSKFQDAHRGRNVLKQRIDFLKNPSWSEDAVAVGLRAARLVLLRADWLH</sequence>
<gene>
    <name evidence="2" type="ORF">B9Z65_8934</name>
</gene>